<evidence type="ECO:0000313" key="3">
    <source>
        <dbReference type="EMBL" id="RHW49553.1"/>
    </source>
</evidence>
<dbReference type="AlphaFoldDB" id="A0A3R6ZAH4"/>
<comment type="caution">
    <text evidence="2">The sequence shown here is derived from an EMBL/GenBank/DDBJ whole genome shotgun (WGS) entry which is preliminary data.</text>
</comment>
<dbReference type="PROSITE" id="PS50943">
    <property type="entry name" value="HTH_CROC1"/>
    <property type="match status" value="1"/>
</dbReference>
<dbReference type="Proteomes" id="UP000284109">
    <property type="component" value="Unassembled WGS sequence"/>
</dbReference>
<name>A0A3R6ZAH4_9LACO</name>
<evidence type="ECO:0000313" key="5">
    <source>
        <dbReference type="Proteomes" id="UP000284822"/>
    </source>
</evidence>
<dbReference type="CDD" id="cd00093">
    <property type="entry name" value="HTH_XRE"/>
    <property type="match status" value="1"/>
</dbReference>
<dbReference type="OrthoDB" id="9781521at2"/>
<evidence type="ECO:0000313" key="4">
    <source>
        <dbReference type="Proteomes" id="UP000284109"/>
    </source>
</evidence>
<sequence>MNDHELIINRLYKLLSERNLTINRLATLSGVSQSTIASLINRPTGVPKADTLRQLCSGLGISVVEFFDFPPYNEVEK</sequence>
<protein>
    <submittedName>
        <fullName evidence="2">XRE family transcriptional regulator</fullName>
    </submittedName>
</protein>
<dbReference type="InterPro" id="IPR010982">
    <property type="entry name" value="Lambda_DNA-bd_dom_sf"/>
</dbReference>
<dbReference type="Gene3D" id="1.10.260.40">
    <property type="entry name" value="lambda repressor-like DNA-binding domains"/>
    <property type="match status" value="1"/>
</dbReference>
<keyword evidence="4" id="KW-1185">Reference proteome</keyword>
<dbReference type="SUPFAM" id="SSF47413">
    <property type="entry name" value="lambda repressor-like DNA-binding domains"/>
    <property type="match status" value="1"/>
</dbReference>
<dbReference type="EMBL" id="QOCR01000004">
    <property type="protein sequence ID" value="RHW49553.1"/>
    <property type="molecule type" value="Genomic_DNA"/>
</dbReference>
<gene>
    <name evidence="3" type="ORF">DS831_05115</name>
    <name evidence="2" type="ORF">DS832_02340</name>
</gene>
<reference evidence="4 5" key="1">
    <citation type="submission" date="2018-07" db="EMBL/GenBank/DDBJ databases">
        <title>Genome sequences of six Lactobacillus spp. isolated from bumble bee guts.</title>
        <authorList>
            <person name="Motta E.V.S."/>
            <person name="Moran N.A."/>
        </authorList>
    </citation>
    <scope>NUCLEOTIDE SEQUENCE [LARGE SCALE GENOMIC DNA]</scope>
    <source>
        <strain evidence="3 4">BI-1.1</strain>
        <strain evidence="2 5">LV-8.1</strain>
    </source>
</reference>
<evidence type="ECO:0000259" key="1">
    <source>
        <dbReference type="PROSITE" id="PS50943"/>
    </source>
</evidence>
<dbReference type="EMBL" id="QOCS01000005">
    <property type="protein sequence ID" value="RHW48412.1"/>
    <property type="molecule type" value="Genomic_DNA"/>
</dbReference>
<dbReference type="InterPro" id="IPR001387">
    <property type="entry name" value="Cro/C1-type_HTH"/>
</dbReference>
<accession>A0A3R6ZAH4</accession>
<organism evidence="2 5">
    <name type="scientific">Bombilactobacillus bombi</name>
    <dbReference type="NCBI Taxonomy" id="1303590"/>
    <lineage>
        <taxon>Bacteria</taxon>
        <taxon>Bacillati</taxon>
        <taxon>Bacillota</taxon>
        <taxon>Bacilli</taxon>
        <taxon>Lactobacillales</taxon>
        <taxon>Lactobacillaceae</taxon>
        <taxon>Bombilactobacillus</taxon>
    </lineage>
</organism>
<dbReference type="GO" id="GO:0003677">
    <property type="term" value="F:DNA binding"/>
    <property type="evidence" value="ECO:0007669"/>
    <property type="project" value="InterPro"/>
</dbReference>
<evidence type="ECO:0000313" key="2">
    <source>
        <dbReference type="EMBL" id="RHW48412.1"/>
    </source>
</evidence>
<dbReference type="SMART" id="SM00530">
    <property type="entry name" value="HTH_XRE"/>
    <property type="match status" value="1"/>
</dbReference>
<dbReference type="RefSeq" id="WP_118901038.1">
    <property type="nucleotide sequence ID" value="NZ_JBHLWZ010000001.1"/>
</dbReference>
<dbReference type="Pfam" id="PF13443">
    <property type="entry name" value="HTH_26"/>
    <property type="match status" value="1"/>
</dbReference>
<proteinExistence type="predicted"/>
<feature type="domain" description="HTH cro/C1-type" evidence="1">
    <location>
        <begin position="11"/>
        <end position="66"/>
    </location>
</feature>
<dbReference type="Proteomes" id="UP000284822">
    <property type="component" value="Unassembled WGS sequence"/>
</dbReference>